<dbReference type="EMBL" id="NWTK01000019">
    <property type="protein sequence ID" value="PKR49556.1"/>
    <property type="molecule type" value="Genomic_DNA"/>
</dbReference>
<comment type="caution">
    <text evidence="1">The sequence shown here is derived from an EMBL/GenBank/DDBJ whole genome shotgun (WGS) entry which is preliminary data.</text>
</comment>
<dbReference type="AlphaFoldDB" id="A0A2N3KGE1"/>
<dbReference type="Proteomes" id="UP000233597">
    <property type="component" value="Unassembled WGS sequence"/>
</dbReference>
<evidence type="ECO:0000313" key="2">
    <source>
        <dbReference type="Proteomes" id="UP000233597"/>
    </source>
</evidence>
<organism evidence="1 2">
    <name type="scientific">Thalassospira marina</name>
    <dbReference type="NCBI Taxonomy" id="2048283"/>
    <lineage>
        <taxon>Bacteria</taxon>
        <taxon>Pseudomonadati</taxon>
        <taxon>Pseudomonadota</taxon>
        <taxon>Alphaproteobacteria</taxon>
        <taxon>Rhodospirillales</taxon>
        <taxon>Thalassospiraceae</taxon>
        <taxon>Thalassospira</taxon>
    </lineage>
</organism>
<evidence type="ECO:0000313" key="1">
    <source>
        <dbReference type="EMBL" id="PKR49556.1"/>
    </source>
</evidence>
<name>A0A2N3KGE1_9PROT</name>
<protein>
    <submittedName>
        <fullName evidence="1">Uncharacterized protein</fullName>
    </submittedName>
</protein>
<gene>
    <name evidence="1" type="ORF">COO20_22425</name>
</gene>
<accession>A0A2N3KGE1</accession>
<reference evidence="1 2" key="1">
    <citation type="submission" date="2017-09" db="EMBL/GenBank/DDBJ databases">
        <title>Biodiversity and function of Thalassospira species in the particle-attached aromatic-hydrocarbon-degrading consortia from the surface seawater of the South China Sea.</title>
        <authorList>
            <person name="Dong C."/>
            <person name="Liu R."/>
            <person name="Shao Z."/>
        </authorList>
    </citation>
    <scope>NUCLEOTIDE SEQUENCE [LARGE SCALE GENOMIC DNA]</scope>
    <source>
        <strain evidence="1 2">CSC1P2</strain>
    </source>
</reference>
<proteinExistence type="predicted"/>
<sequence length="73" mass="8089">MKGSVIRRCPFYFACPIEHVTFDLHHFAGDSLGPKGLILATFRGVAPFDRCAASLCTLCLAKRFAKNKQNDTD</sequence>